<dbReference type="FunFam" id="1.10.3720.10:FF:000002">
    <property type="entry name" value="D-methionine ABC transporter permease MetI"/>
    <property type="match status" value="1"/>
</dbReference>
<feature type="transmembrane region" description="Helical" evidence="8">
    <location>
        <begin position="176"/>
        <end position="200"/>
    </location>
</feature>
<feature type="transmembrane region" description="Helical" evidence="8">
    <location>
        <begin position="206"/>
        <end position="226"/>
    </location>
</feature>
<dbReference type="InterPro" id="IPR035906">
    <property type="entry name" value="MetI-like_sf"/>
</dbReference>
<dbReference type="Pfam" id="PF00528">
    <property type="entry name" value="BPD_transp_1"/>
    <property type="match status" value="1"/>
</dbReference>
<dbReference type="EMBL" id="FQWY01000041">
    <property type="protein sequence ID" value="SHH19494.1"/>
    <property type="molecule type" value="Genomic_DNA"/>
</dbReference>
<name>A0A1M5QZD0_9FIRM</name>
<evidence type="ECO:0000256" key="5">
    <source>
        <dbReference type="ARBA" id="ARBA00022692"/>
    </source>
</evidence>
<keyword evidence="7 8" id="KW-0472">Membrane</keyword>
<evidence type="ECO:0000313" key="11">
    <source>
        <dbReference type="Proteomes" id="UP000242329"/>
    </source>
</evidence>
<dbReference type="PANTHER" id="PTHR30450">
    <property type="entry name" value="ABC TRANSPORTER PERMEASE"/>
    <property type="match status" value="1"/>
</dbReference>
<sequence length="238" mass="26067">MLHLLTSFDYHTFMIMLSGDYGIVAEKVLKATWETIYMIFIATGLSYILGLPLGIILVITEKGHIAENLFLNRILAFLVNTVRSIPFIIFLILIIPLTRMIVGTSIGTTASIVPLTLAAIPFVARLVETSLKEIEWGLVEAALSMGATNWQIITKVLIPEALPSITLGIAITTINLIGYSAMAGIVGGGGLGTLAYYYGYQRYDNLILWTTVIVLIFMVQGVQTLGDKATAKLNEKRR</sequence>
<dbReference type="CDD" id="cd06261">
    <property type="entry name" value="TM_PBP2"/>
    <property type="match status" value="1"/>
</dbReference>
<dbReference type="GO" id="GO:0005886">
    <property type="term" value="C:plasma membrane"/>
    <property type="evidence" value="ECO:0007669"/>
    <property type="project" value="UniProtKB-SubCell"/>
</dbReference>
<dbReference type="PANTHER" id="PTHR30450:SF1">
    <property type="entry name" value="D-METHIONINE TRANSPORT SYSTEM PERMEASE PROTEIN METI-RELATED"/>
    <property type="match status" value="1"/>
</dbReference>
<evidence type="ECO:0000256" key="6">
    <source>
        <dbReference type="ARBA" id="ARBA00022989"/>
    </source>
</evidence>
<dbReference type="InterPro" id="IPR000515">
    <property type="entry name" value="MetI-like"/>
</dbReference>
<dbReference type="NCBIfam" id="NF008049">
    <property type="entry name" value="PRK10782.1"/>
    <property type="match status" value="1"/>
</dbReference>
<comment type="subcellular location">
    <subcellularLocation>
        <location evidence="1 8">Cell membrane</location>
        <topology evidence="1 8">Multi-pass membrane protein</topology>
    </subcellularLocation>
</comment>
<dbReference type="RefSeq" id="WP_423230210.1">
    <property type="nucleotide sequence ID" value="NZ_FQWY01000041.1"/>
</dbReference>
<feature type="transmembrane region" description="Helical" evidence="8">
    <location>
        <begin position="70"/>
        <end position="95"/>
    </location>
</feature>
<dbReference type="SUPFAM" id="SSF161098">
    <property type="entry name" value="MetI-like"/>
    <property type="match status" value="1"/>
</dbReference>
<evidence type="ECO:0000313" key="10">
    <source>
        <dbReference type="EMBL" id="SHH19494.1"/>
    </source>
</evidence>
<keyword evidence="6 8" id="KW-1133">Transmembrane helix</keyword>
<protein>
    <submittedName>
        <fullName evidence="10">D-methionine transport system permease protein</fullName>
    </submittedName>
</protein>
<evidence type="ECO:0000256" key="4">
    <source>
        <dbReference type="ARBA" id="ARBA00022475"/>
    </source>
</evidence>
<dbReference type="PROSITE" id="PS50928">
    <property type="entry name" value="ABC_TM1"/>
    <property type="match status" value="1"/>
</dbReference>
<evidence type="ECO:0000256" key="1">
    <source>
        <dbReference type="ARBA" id="ARBA00004651"/>
    </source>
</evidence>
<reference evidence="11" key="1">
    <citation type="submission" date="2016-11" db="EMBL/GenBank/DDBJ databases">
        <authorList>
            <person name="Varghese N."/>
            <person name="Submissions S."/>
        </authorList>
    </citation>
    <scope>NUCLEOTIDE SEQUENCE [LARGE SCALE GENOMIC DNA]</scope>
    <source>
        <strain evidence="11">DSM 11003</strain>
    </source>
</reference>
<keyword evidence="11" id="KW-1185">Reference proteome</keyword>
<keyword evidence="3 8" id="KW-0813">Transport</keyword>
<proteinExistence type="inferred from homology"/>
<keyword evidence="4" id="KW-1003">Cell membrane</keyword>
<dbReference type="STRING" id="1123382.SAMN02745221_01899"/>
<comment type="similarity">
    <text evidence="2">Belongs to the binding-protein-dependent transport system permease family. CysTW subfamily.</text>
</comment>
<evidence type="ECO:0000256" key="7">
    <source>
        <dbReference type="ARBA" id="ARBA00023136"/>
    </source>
</evidence>
<dbReference type="Gene3D" id="1.10.3720.10">
    <property type="entry name" value="MetI-like"/>
    <property type="match status" value="1"/>
</dbReference>
<gene>
    <name evidence="10" type="ORF">SAMN02745221_01899</name>
</gene>
<feature type="domain" description="ABC transmembrane type-1" evidence="9">
    <location>
        <begin position="32"/>
        <end position="224"/>
    </location>
</feature>
<dbReference type="Proteomes" id="UP000242329">
    <property type="component" value="Unassembled WGS sequence"/>
</dbReference>
<keyword evidence="5 8" id="KW-0812">Transmembrane</keyword>
<accession>A0A1M5QZD0</accession>
<dbReference type="GO" id="GO:0048473">
    <property type="term" value="P:D-methionine transmembrane transport"/>
    <property type="evidence" value="ECO:0007669"/>
    <property type="project" value="TreeGrafter"/>
</dbReference>
<evidence type="ECO:0000256" key="3">
    <source>
        <dbReference type="ARBA" id="ARBA00022448"/>
    </source>
</evidence>
<feature type="transmembrane region" description="Helical" evidence="8">
    <location>
        <begin position="36"/>
        <end position="58"/>
    </location>
</feature>
<organism evidence="10 11">
    <name type="scientific">Thermosyntropha lipolytica DSM 11003</name>
    <dbReference type="NCBI Taxonomy" id="1123382"/>
    <lineage>
        <taxon>Bacteria</taxon>
        <taxon>Bacillati</taxon>
        <taxon>Bacillota</taxon>
        <taxon>Clostridia</taxon>
        <taxon>Eubacteriales</taxon>
        <taxon>Syntrophomonadaceae</taxon>
        <taxon>Thermosyntropha</taxon>
    </lineage>
</organism>
<dbReference type="AlphaFoldDB" id="A0A1M5QZD0"/>
<evidence type="ECO:0000256" key="8">
    <source>
        <dbReference type="RuleBase" id="RU363032"/>
    </source>
</evidence>
<evidence type="ECO:0000256" key="2">
    <source>
        <dbReference type="ARBA" id="ARBA00007069"/>
    </source>
</evidence>
<evidence type="ECO:0000259" key="9">
    <source>
        <dbReference type="PROSITE" id="PS50928"/>
    </source>
</evidence>
<feature type="transmembrane region" description="Helical" evidence="8">
    <location>
        <begin position="101"/>
        <end position="124"/>
    </location>
</feature>
<dbReference type="InterPro" id="IPR051322">
    <property type="entry name" value="AA_ABC_Transporter_Permease"/>
</dbReference>